<protein>
    <submittedName>
        <fullName evidence="7">FAD-binding oxidoreductase</fullName>
    </submittedName>
</protein>
<evidence type="ECO:0000256" key="2">
    <source>
        <dbReference type="ARBA" id="ARBA00008000"/>
    </source>
</evidence>
<dbReference type="SUPFAM" id="SSF56176">
    <property type="entry name" value="FAD-binding/transporter-associated domain-like"/>
    <property type="match status" value="1"/>
</dbReference>
<dbReference type="InterPro" id="IPR016169">
    <property type="entry name" value="FAD-bd_PCMH_sub2"/>
</dbReference>
<dbReference type="InterPro" id="IPR016171">
    <property type="entry name" value="Vanillyl_alc_oxidase_C-sub2"/>
</dbReference>
<gene>
    <name evidence="7" type="ORF">DEO68_00895</name>
</gene>
<dbReference type="PANTHER" id="PTHR43716:SF1">
    <property type="entry name" value="D-2-HYDROXYGLUTARATE DEHYDROGENASE, MITOCHONDRIAL"/>
    <property type="match status" value="1"/>
</dbReference>
<dbReference type="Pfam" id="PF01565">
    <property type="entry name" value="FAD_binding_4"/>
    <property type="match status" value="1"/>
</dbReference>
<comment type="caution">
    <text evidence="7">The sequence shown here is derived from an EMBL/GenBank/DDBJ whole genome shotgun (WGS) entry which is preliminary data.</text>
</comment>
<dbReference type="Gene3D" id="3.30.70.2190">
    <property type="match status" value="1"/>
</dbReference>
<evidence type="ECO:0000256" key="3">
    <source>
        <dbReference type="ARBA" id="ARBA00022630"/>
    </source>
</evidence>
<dbReference type="GO" id="GO:0022904">
    <property type="term" value="P:respiratory electron transport chain"/>
    <property type="evidence" value="ECO:0007669"/>
    <property type="project" value="TreeGrafter"/>
</dbReference>
<evidence type="ECO:0000256" key="5">
    <source>
        <dbReference type="ARBA" id="ARBA00023002"/>
    </source>
</evidence>
<dbReference type="InterPro" id="IPR016164">
    <property type="entry name" value="FAD-linked_Oxase-like_C"/>
</dbReference>
<dbReference type="InterPro" id="IPR051264">
    <property type="entry name" value="FAD-oxidored/transferase_4"/>
</dbReference>
<dbReference type="EMBL" id="DOTR01000007">
    <property type="protein sequence ID" value="HCA00753.1"/>
    <property type="molecule type" value="Genomic_DNA"/>
</dbReference>
<keyword evidence="5" id="KW-0560">Oxidoreductase</keyword>
<dbReference type="GO" id="GO:0071949">
    <property type="term" value="F:FAD binding"/>
    <property type="evidence" value="ECO:0007669"/>
    <property type="project" value="InterPro"/>
</dbReference>
<dbReference type="Pfam" id="PF02913">
    <property type="entry name" value="FAD-oxidase_C"/>
    <property type="match status" value="1"/>
</dbReference>
<evidence type="ECO:0000256" key="4">
    <source>
        <dbReference type="ARBA" id="ARBA00022827"/>
    </source>
</evidence>
<name>A0A3D0KB64_9GAMM</name>
<dbReference type="SUPFAM" id="SSF55103">
    <property type="entry name" value="FAD-linked oxidases, C-terminal domain"/>
    <property type="match status" value="1"/>
</dbReference>
<dbReference type="GO" id="GO:0016491">
    <property type="term" value="F:oxidoreductase activity"/>
    <property type="evidence" value="ECO:0007669"/>
    <property type="project" value="UniProtKB-KW"/>
</dbReference>
<feature type="domain" description="FAD-binding PCMH-type" evidence="6">
    <location>
        <begin position="34"/>
        <end position="213"/>
    </location>
</feature>
<reference evidence="7" key="1">
    <citation type="journal article" date="2018" name="Nat. Biotechnol.">
        <title>A standardized bacterial taxonomy based on genome phylogeny substantially revises the tree of life.</title>
        <authorList>
            <person name="Parks D.H."/>
            <person name="Chuvochina M."/>
            <person name="Waite D.W."/>
            <person name="Rinke C."/>
            <person name="Skarshewski A."/>
            <person name="Chaumeil P.A."/>
            <person name="Hugenholtz P."/>
        </authorList>
    </citation>
    <scope>NUCLEOTIDE SEQUENCE [LARGE SCALE GENOMIC DNA]</scope>
    <source>
        <strain evidence="7">UBA11284</strain>
    </source>
</reference>
<comment type="similarity">
    <text evidence="2">Belongs to the FAD-binding oxidoreductase/transferase type 4 family.</text>
</comment>
<dbReference type="InterPro" id="IPR006094">
    <property type="entry name" value="Oxid_FAD_bind_N"/>
</dbReference>
<dbReference type="FunFam" id="1.10.45.10:FF:000001">
    <property type="entry name" value="D-lactate dehydrogenase mitochondrial"/>
    <property type="match status" value="1"/>
</dbReference>
<dbReference type="AlphaFoldDB" id="A0A3D0KB64"/>
<evidence type="ECO:0000313" key="7">
    <source>
        <dbReference type="EMBL" id="HCA00753.1"/>
    </source>
</evidence>
<sequence>MDKLLNDLVAIVGPSGVLLGDDVSQRSVDWFTGAPCRAKAIVRPRSTEQLSRVMALCYQADQPVVTHGGMTGIVHGGVASPGEIVVSLELMNQIEEIDPVGSTVLAQAGVTLQRVQEAAQEIDMQFPLDLGARGSCTIGGNIATNAGGIRVIRYGMMRQQVLGLEAVLSDGTVVSSLNKMLKNNAGYDLKQLFIGSEGTLGIVTRAVLRLQPDMPSEQTALVAVPSFDALTQLLNLVSRELANSLSAFEALWNNHYKLMTTESGKNAPVLADNSPFYAIIETLGLDEAEDAERFSQVLQKALEVDLITDAALASSQAQRQAIWAIREDIEVLVNELKPMFSYDVSLPIPSMQAYVDILEENLEAQWPQSGKMVVFGHLGDGNLHIMITVRDDSPDSRRQVEQLVYSSLKAFGGSISAEHGIGLEKKDYLSVSRTSEEIALMKRLKTALDPKGLLNPGKVIALD</sequence>
<dbReference type="InterPro" id="IPR004113">
    <property type="entry name" value="FAD-bd_oxidored_4_C"/>
</dbReference>
<comment type="cofactor">
    <cofactor evidence="1">
        <name>FAD</name>
        <dbReference type="ChEBI" id="CHEBI:57692"/>
    </cofactor>
</comment>
<dbReference type="PROSITE" id="PS51387">
    <property type="entry name" value="FAD_PCMH"/>
    <property type="match status" value="1"/>
</dbReference>
<evidence type="ECO:0000256" key="1">
    <source>
        <dbReference type="ARBA" id="ARBA00001974"/>
    </source>
</evidence>
<accession>A0A3D0KB64</accession>
<dbReference type="Gene3D" id="3.30.465.10">
    <property type="match status" value="1"/>
</dbReference>
<proteinExistence type="inferred from homology"/>
<dbReference type="PANTHER" id="PTHR43716">
    <property type="entry name" value="D-2-HYDROXYGLUTARATE DEHYDROGENASE, MITOCHONDRIAL"/>
    <property type="match status" value="1"/>
</dbReference>
<dbReference type="InterPro" id="IPR036318">
    <property type="entry name" value="FAD-bd_PCMH-like_sf"/>
</dbReference>
<evidence type="ECO:0000259" key="6">
    <source>
        <dbReference type="PROSITE" id="PS51387"/>
    </source>
</evidence>
<keyword evidence="3" id="KW-0285">Flavoprotein</keyword>
<dbReference type="Gene3D" id="1.10.45.10">
    <property type="entry name" value="Vanillyl-alcohol Oxidase, Chain A, domain 4"/>
    <property type="match status" value="1"/>
</dbReference>
<dbReference type="Gene3D" id="3.30.70.2740">
    <property type="match status" value="1"/>
</dbReference>
<organism evidence="7">
    <name type="scientific">Halomonas campaniensis</name>
    <dbReference type="NCBI Taxonomy" id="213554"/>
    <lineage>
        <taxon>Bacteria</taxon>
        <taxon>Pseudomonadati</taxon>
        <taxon>Pseudomonadota</taxon>
        <taxon>Gammaproteobacteria</taxon>
        <taxon>Oceanospirillales</taxon>
        <taxon>Halomonadaceae</taxon>
        <taxon>Halomonas</taxon>
    </lineage>
</organism>
<keyword evidence="4" id="KW-0274">FAD</keyword>
<dbReference type="InterPro" id="IPR016166">
    <property type="entry name" value="FAD-bd_PCMH"/>
</dbReference>